<keyword evidence="1" id="KW-0812">Transmembrane</keyword>
<evidence type="ECO:0000313" key="2">
    <source>
        <dbReference type="EMBL" id="KAJ3261968.1"/>
    </source>
</evidence>
<feature type="transmembrane region" description="Helical" evidence="1">
    <location>
        <begin position="41"/>
        <end position="60"/>
    </location>
</feature>
<dbReference type="Proteomes" id="UP001210925">
    <property type="component" value="Unassembled WGS sequence"/>
</dbReference>
<name>A0AAD5URU6_9FUNG</name>
<keyword evidence="1" id="KW-0472">Membrane</keyword>
<proteinExistence type="predicted"/>
<gene>
    <name evidence="2" type="ORF">HK103_003811</name>
</gene>
<reference evidence="2" key="1">
    <citation type="submission" date="2020-05" db="EMBL/GenBank/DDBJ databases">
        <title>Phylogenomic resolution of chytrid fungi.</title>
        <authorList>
            <person name="Stajich J.E."/>
            <person name="Amses K."/>
            <person name="Simmons R."/>
            <person name="Seto K."/>
            <person name="Myers J."/>
            <person name="Bonds A."/>
            <person name="Quandt C.A."/>
            <person name="Barry K."/>
            <person name="Liu P."/>
            <person name="Grigoriev I."/>
            <person name="Longcore J.E."/>
            <person name="James T.Y."/>
        </authorList>
    </citation>
    <scope>NUCLEOTIDE SEQUENCE</scope>
    <source>
        <strain evidence="2">PLAUS21</strain>
    </source>
</reference>
<feature type="transmembrane region" description="Helical" evidence="1">
    <location>
        <begin position="81"/>
        <end position="102"/>
    </location>
</feature>
<keyword evidence="3" id="KW-1185">Reference proteome</keyword>
<organism evidence="2 3">
    <name type="scientific">Boothiomyces macroporosus</name>
    <dbReference type="NCBI Taxonomy" id="261099"/>
    <lineage>
        <taxon>Eukaryota</taxon>
        <taxon>Fungi</taxon>
        <taxon>Fungi incertae sedis</taxon>
        <taxon>Chytridiomycota</taxon>
        <taxon>Chytridiomycota incertae sedis</taxon>
        <taxon>Chytridiomycetes</taxon>
        <taxon>Rhizophydiales</taxon>
        <taxon>Terramycetaceae</taxon>
        <taxon>Boothiomyces</taxon>
    </lineage>
</organism>
<protein>
    <submittedName>
        <fullName evidence="2">Uncharacterized protein</fullName>
    </submittedName>
</protein>
<accession>A0AAD5URU6</accession>
<evidence type="ECO:0000313" key="3">
    <source>
        <dbReference type="Proteomes" id="UP001210925"/>
    </source>
</evidence>
<dbReference type="AlphaFoldDB" id="A0AAD5URU6"/>
<keyword evidence="1" id="KW-1133">Transmembrane helix</keyword>
<comment type="caution">
    <text evidence="2">The sequence shown here is derived from an EMBL/GenBank/DDBJ whole genome shotgun (WGS) entry which is preliminary data.</text>
</comment>
<feature type="transmembrane region" description="Helical" evidence="1">
    <location>
        <begin position="114"/>
        <end position="140"/>
    </location>
</feature>
<feature type="transmembrane region" description="Helical" evidence="1">
    <location>
        <begin position="7"/>
        <end position="29"/>
    </location>
</feature>
<sequence length="141" mass="15603">MDFELGCALVLSLLGTLLILVQTVFTLYMCLFHMKDKDGDFLVGAEDGCCGIMAIVLSGIANDEAPKTKSKAYKRRAISRFLTIGFQVPIIVITCLSLNIISRPTAWYSEKTSVFVLLTVLMLNLTNLIENIFEVVAIIYS</sequence>
<evidence type="ECO:0000256" key="1">
    <source>
        <dbReference type="SAM" id="Phobius"/>
    </source>
</evidence>
<dbReference type="EMBL" id="JADGKB010000003">
    <property type="protein sequence ID" value="KAJ3261968.1"/>
    <property type="molecule type" value="Genomic_DNA"/>
</dbReference>